<keyword evidence="7 10" id="KW-0653">Protein transport</keyword>
<sequence>MKFNTCSLNVDYPVYGAQFLQNDTLLIAGGGGEGKNGIPNKLTTLKITHNKGSATKSNGDDQATSSDHHLSMKILNDFELDAEDDSPTALGAHSGTVLVGCNENSNKIQNGEGNKHIRKFTYDKDKFEMKFVEAIDFDKSKDPNEYTKLIDVSRDGTLGAIASSNEPTKLRILHLIDMSEIFEIESSLEIKDLQFSPNGKLICYITQNSLEMISTVTGKCVARYVNFNSNWNLSKIRFIDNDVLLIASSLIKGTGINVISIGIKSGKITITKTKCISKKFKGITSMDVDTTGQLGVISTNDNSLILIKLANLSMGKLFKQVHNFAITKVVISPDSRYIASVSAANTVNIISVPEGYATSLSKSEMAHKIFSRVIIIVILAYIFQHVIENELHSKFLKYITDMNEKRKQVNDTQENYFIQTTLVGEHTMTEDIAPTDVAN</sequence>
<evidence type="ECO:0000256" key="10">
    <source>
        <dbReference type="RuleBase" id="RU369019"/>
    </source>
</evidence>
<dbReference type="GO" id="GO:0015031">
    <property type="term" value="P:protein transport"/>
    <property type="evidence" value="ECO:0007669"/>
    <property type="project" value="UniProtKB-KW"/>
</dbReference>
<dbReference type="AlphaFoldDB" id="A0A9P6WE13"/>
<accession>A0A9P6WE13</accession>
<keyword evidence="3" id="KW-0812">Transmembrane</keyword>
<evidence type="ECO:0000256" key="5">
    <source>
        <dbReference type="ARBA" id="ARBA00022824"/>
    </source>
</evidence>
<dbReference type="Gene3D" id="2.130.10.10">
    <property type="entry name" value="YVTN repeat-like/Quinoprotein amine dehydrogenase"/>
    <property type="match status" value="1"/>
</dbReference>
<evidence type="ECO:0000313" key="12">
    <source>
        <dbReference type="Proteomes" id="UP000750334"/>
    </source>
</evidence>
<comment type="function">
    <text evidence="10">Guanine nucleotide-exchange factor (GEF) required for the formation or budding of transport vesicles from the ER.</text>
</comment>
<dbReference type="Proteomes" id="UP000750334">
    <property type="component" value="Unassembled WGS sequence"/>
</dbReference>
<evidence type="ECO:0000256" key="4">
    <source>
        <dbReference type="ARBA" id="ARBA00022737"/>
    </source>
</evidence>
<dbReference type="OrthoDB" id="2013972at2759"/>
<dbReference type="InterPro" id="IPR015943">
    <property type="entry name" value="WD40/YVTN_repeat-like_dom_sf"/>
</dbReference>
<organism evidence="11 12">
    <name type="scientific">Maudiozyma exigua</name>
    <name type="common">Yeast</name>
    <name type="synonym">Kazachstania exigua</name>
    <dbReference type="NCBI Taxonomy" id="34358"/>
    <lineage>
        <taxon>Eukaryota</taxon>
        <taxon>Fungi</taxon>
        <taxon>Dikarya</taxon>
        <taxon>Ascomycota</taxon>
        <taxon>Saccharomycotina</taxon>
        <taxon>Saccharomycetes</taxon>
        <taxon>Saccharomycetales</taxon>
        <taxon>Saccharomycetaceae</taxon>
        <taxon>Maudiozyma</taxon>
    </lineage>
</organism>
<keyword evidence="5 10" id="KW-0256">Endoplasmic reticulum</keyword>
<dbReference type="GO" id="GO:0005085">
    <property type="term" value="F:guanyl-nucleotide exchange factor activity"/>
    <property type="evidence" value="ECO:0007669"/>
    <property type="project" value="InterPro"/>
</dbReference>
<evidence type="ECO:0000256" key="8">
    <source>
        <dbReference type="ARBA" id="ARBA00022989"/>
    </source>
</evidence>
<dbReference type="InterPro" id="IPR001680">
    <property type="entry name" value="WD40_rpt"/>
</dbReference>
<comment type="caution">
    <text evidence="11">The sequence shown here is derived from an EMBL/GenBank/DDBJ whole genome shotgun (WGS) entry which is preliminary data.</text>
</comment>
<keyword evidence="9" id="KW-0472">Membrane</keyword>
<dbReference type="GO" id="GO:0006888">
    <property type="term" value="P:endoplasmic reticulum to Golgi vesicle-mediated transport"/>
    <property type="evidence" value="ECO:0007669"/>
    <property type="project" value="UniProtKB-UniRule"/>
</dbReference>
<dbReference type="PANTHER" id="PTHR23284">
    <property type="entry name" value="PROLACTIN REGULATORY ELEMENT BINDING PROTEIN"/>
    <property type="match status" value="1"/>
</dbReference>
<evidence type="ECO:0000256" key="9">
    <source>
        <dbReference type="ARBA" id="ARBA00023136"/>
    </source>
</evidence>
<dbReference type="GO" id="GO:0005789">
    <property type="term" value="C:endoplasmic reticulum membrane"/>
    <property type="evidence" value="ECO:0007669"/>
    <property type="project" value="UniProtKB-SubCell"/>
</dbReference>
<keyword evidence="8" id="KW-1133">Transmembrane helix</keyword>
<dbReference type="Pfam" id="PF00400">
    <property type="entry name" value="WD40"/>
    <property type="match status" value="1"/>
</dbReference>
<protein>
    <recommendedName>
        <fullName evidence="10">Guanine nucleotide-exchange factor SEC12</fullName>
    </recommendedName>
</protein>
<evidence type="ECO:0000256" key="2">
    <source>
        <dbReference type="ARBA" id="ARBA00022574"/>
    </source>
</evidence>
<evidence type="ECO:0000313" key="11">
    <source>
        <dbReference type="EMBL" id="KAG0671758.1"/>
    </source>
</evidence>
<dbReference type="EMBL" id="PUHR01000008">
    <property type="protein sequence ID" value="KAG0671758.1"/>
    <property type="molecule type" value="Genomic_DNA"/>
</dbReference>
<evidence type="ECO:0000256" key="7">
    <source>
        <dbReference type="ARBA" id="ARBA00022927"/>
    </source>
</evidence>
<comment type="subcellular location">
    <subcellularLocation>
        <location evidence="10">Endoplasmic reticulum membrane</location>
        <topology evidence="10">Single-pass type II membrane protein</topology>
    </subcellularLocation>
    <subcellularLocation>
        <location evidence="10">Golgi apparatus membrane</location>
        <topology evidence="10">Single-pass type II membrane protein</topology>
    </subcellularLocation>
</comment>
<reference evidence="11 12" key="1">
    <citation type="submission" date="2020-11" db="EMBL/GenBank/DDBJ databases">
        <title>Kefir isolates.</title>
        <authorList>
            <person name="Marcisauskas S."/>
            <person name="Kim Y."/>
            <person name="Blasche S."/>
        </authorList>
    </citation>
    <scope>NUCLEOTIDE SEQUENCE [LARGE SCALE GENOMIC DNA]</scope>
    <source>
        <strain evidence="11 12">OG2</strain>
    </source>
</reference>
<name>A0A9P6WE13_MAUEX</name>
<dbReference type="GO" id="GO:0000139">
    <property type="term" value="C:Golgi membrane"/>
    <property type="evidence" value="ECO:0007669"/>
    <property type="project" value="UniProtKB-SubCell"/>
</dbReference>
<dbReference type="InterPro" id="IPR045260">
    <property type="entry name" value="Sec12-like"/>
</dbReference>
<proteinExistence type="inferred from homology"/>
<dbReference type="SUPFAM" id="SSF69322">
    <property type="entry name" value="Tricorn protease domain 2"/>
    <property type="match status" value="1"/>
</dbReference>
<keyword evidence="1 10" id="KW-0813">Transport</keyword>
<keyword evidence="12" id="KW-1185">Reference proteome</keyword>
<keyword evidence="4 10" id="KW-0677">Repeat</keyword>
<comment type="similarity">
    <text evidence="10">Belongs to the WD repeat SEC12 family.</text>
</comment>
<keyword evidence="2 10" id="KW-0853">WD repeat</keyword>
<dbReference type="PANTHER" id="PTHR23284:SF0">
    <property type="entry name" value="PROLACTIN REGULATORY ELEMENT-BINDING PROTEIN"/>
    <property type="match status" value="1"/>
</dbReference>
<evidence type="ECO:0000256" key="1">
    <source>
        <dbReference type="ARBA" id="ARBA00022448"/>
    </source>
</evidence>
<evidence type="ECO:0000256" key="6">
    <source>
        <dbReference type="ARBA" id="ARBA00022892"/>
    </source>
</evidence>
<evidence type="ECO:0000256" key="3">
    <source>
        <dbReference type="ARBA" id="ARBA00022692"/>
    </source>
</evidence>
<gene>
    <name evidence="11" type="primary">SEC12_2</name>
    <name evidence="11" type="ORF">C6P45_005023</name>
</gene>
<dbReference type="GO" id="GO:0003400">
    <property type="term" value="P:regulation of COPII vesicle coating"/>
    <property type="evidence" value="ECO:0007669"/>
    <property type="project" value="UniProtKB-UniRule"/>
</dbReference>
<keyword evidence="6" id="KW-0931">ER-Golgi transport</keyword>